<proteinExistence type="inferred from homology"/>
<evidence type="ECO:0000313" key="10">
    <source>
        <dbReference type="EMBL" id="JAB63450.1"/>
    </source>
</evidence>
<evidence type="ECO:0000259" key="9">
    <source>
        <dbReference type="Pfam" id="PF03175"/>
    </source>
</evidence>
<dbReference type="GO" id="GO:0006260">
    <property type="term" value="P:DNA replication"/>
    <property type="evidence" value="ECO:0007669"/>
    <property type="project" value="UniProtKB-KW"/>
</dbReference>
<evidence type="ECO:0000256" key="3">
    <source>
        <dbReference type="ARBA" id="ARBA00022679"/>
    </source>
</evidence>
<dbReference type="GO" id="GO:0003887">
    <property type="term" value="F:DNA-directed DNA polymerase activity"/>
    <property type="evidence" value="ECO:0007669"/>
    <property type="project" value="UniProtKB-KW"/>
</dbReference>
<evidence type="ECO:0000256" key="4">
    <source>
        <dbReference type="ARBA" id="ARBA00022695"/>
    </source>
</evidence>
<dbReference type="GO" id="GO:0003677">
    <property type="term" value="F:DNA binding"/>
    <property type="evidence" value="ECO:0007669"/>
    <property type="project" value="UniProtKB-KW"/>
</dbReference>
<organism evidence="10">
    <name type="scientific">Anoplophora glabripennis</name>
    <name type="common">Asian longhorn beetle</name>
    <name type="synonym">Anoplophora nobilis</name>
    <dbReference type="NCBI Taxonomy" id="217634"/>
    <lineage>
        <taxon>Eukaryota</taxon>
        <taxon>Metazoa</taxon>
        <taxon>Ecdysozoa</taxon>
        <taxon>Arthropoda</taxon>
        <taxon>Hexapoda</taxon>
        <taxon>Insecta</taxon>
        <taxon>Pterygota</taxon>
        <taxon>Neoptera</taxon>
        <taxon>Endopterygota</taxon>
        <taxon>Coleoptera</taxon>
        <taxon>Polyphaga</taxon>
        <taxon>Cucujiformia</taxon>
        <taxon>Chrysomeloidea</taxon>
        <taxon>Cerambycidae</taxon>
        <taxon>Lamiinae</taxon>
        <taxon>Lamiini</taxon>
        <taxon>Anoplophora</taxon>
    </lineage>
</organism>
<dbReference type="Pfam" id="PF02945">
    <property type="entry name" value="Endonuclease_7"/>
    <property type="match status" value="1"/>
</dbReference>
<feature type="domain" description="DNA-directed DNA polymerase family B mitochondria/virus" evidence="9">
    <location>
        <begin position="240"/>
        <end position="537"/>
    </location>
</feature>
<dbReference type="Pfam" id="PF03175">
    <property type="entry name" value="DNA_pol_B_2"/>
    <property type="match status" value="1"/>
</dbReference>
<evidence type="ECO:0000256" key="7">
    <source>
        <dbReference type="ARBA" id="ARBA00023125"/>
    </source>
</evidence>
<dbReference type="PANTHER" id="PTHR31511">
    <property type="entry name" value="PROTEIN CBG23764"/>
    <property type="match status" value="1"/>
</dbReference>
<dbReference type="InterPro" id="IPR044925">
    <property type="entry name" value="His-Me_finger_sf"/>
</dbReference>
<keyword evidence="7" id="KW-0238">DNA-binding</keyword>
<sequence>MIQNKYYSDNDVNYAKNQKNFEIKFHFTWIKYLSRLLSNQLTGNGHAIFICDRCLNYFRHQAQLDKHEVECARVNTCKISFPEDKYLFFKNFKYKEPAPFIVYCDFEALLKPLDDISGSKTERYQKHEAFAVGYYFNCSYDKSLSHYKSYVGLDCVQWFVRELENIGKFVDEKLKLVVPIEYSSIEAQNQFKKTTCHICTKPFNEEDKPVRDHSHLDGKFRGWCHSNCNLNYKNTFIVPVVFHNLTGYDSHVMIKDVAQLCPGRITLLAKNKEQYISFTKHIPNSSIKFRFIDSFRFLTSSLDKLASILRKEDLKILKTEFSHLNGESFNLITRKGTFPYDYINSMQVLKETSLPSSTDFYNKLNDEDISEDDYNHAQKVWSVFKIGNLQEYTQLYLKTDVLLLADIFENFRERCLNTYGLDPAHYYTLPGYTWDCMLKHTNIKLEYLQDVDMLLFLERAIRGGVSQCCNRYAKANNKYMPNYDPNNPSNYLLYFDVNGLYAWAMSQYLPYGEFQWVEDVENFDVRLVADESNIGYILEVDLGYPNNLHDLHRDLPLCPEHRIPPNSK</sequence>
<dbReference type="GO" id="GO:0042575">
    <property type="term" value="C:DNA polymerase complex"/>
    <property type="evidence" value="ECO:0007669"/>
    <property type="project" value="UniProtKB-ARBA"/>
</dbReference>
<keyword evidence="5" id="KW-0235">DNA replication</keyword>
<keyword evidence="4" id="KW-0548">Nucleotidyltransferase</keyword>
<dbReference type="SUPFAM" id="SSF56672">
    <property type="entry name" value="DNA/RNA polymerases"/>
    <property type="match status" value="1"/>
</dbReference>
<dbReference type="SUPFAM" id="SSF53098">
    <property type="entry name" value="Ribonuclease H-like"/>
    <property type="match status" value="1"/>
</dbReference>
<accession>V5G0G1</accession>
<protein>
    <recommendedName>
        <fullName evidence="2">DNA-directed DNA polymerase</fullName>
        <ecNumber evidence="2">2.7.7.7</ecNumber>
    </recommendedName>
</protein>
<name>V5G0G1_ANOGL</name>
<comment type="catalytic activity">
    <reaction evidence="8">
        <text>DNA(n) + a 2'-deoxyribonucleoside 5'-triphosphate = DNA(n+1) + diphosphate</text>
        <dbReference type="Rhea" id="RHEA:22508"/>
        <dbReference type="Rhea" id="RHEA-COMP:17339"/>
        <dbReference type="Rhea" id="RHEA-COMP:17340"/>
        <dbReference type="ChEBI" id="CHEBI:33019"/>
        <dbReference type="ChEBI" id="CHEBI:61560"/>
        <dbReference type="ChEBI" id="CHEBI:173112"/>
        <dbReference type="EC" id="2.7.7.7"/>
    </reaction>
</comment>
<feature type="non-terminal residue" evidence="10">
    <location>
        <position position="568"/>
    </location>
</feature>
<dbReference type="SUPFAM" id="SSF54060">
    <property type="entry name" value="His-Me finger endonucleases"/>
    <property type="match status" value="1"/>
</dbReference>
<gene>
    <name evidence="10" type="primary">DPOM</name>
</gene>
<comment type="similarity">
    <text evidence="1">Belongs to the DNA polymerase type-B family.</text>
</comment>
<dbReference type="InterPro" id="IPR004211">
    <property type="entry name" value="Endonuclease_7"/>
</dbReference>
<dbReference type="EC" id="2.7.7.7" evidence="2"/>
<dbReference type="InterPro" id="IPR043502">
    <property type="entry name" value="DNA/RNA_pol_sf"/>
</dbReference>
<dbReference type="AlphaFoldDB" id="V5G0G1"/>
<dbReference type="EMBL" id="GALX01005016">
    <property type="protein sequence ID" value="JAB63450.1"/>
    <property type="molecule type" value="Transcribed_RNA"/>
</dbReference>
<dbReference type="Gene3D" id="3.40.1800.10">
    <property type="entry name" value="His-Me finger endonucleases"/>
    <property type="match status" value="1"/>
</dbReference>
<evidence type="ECO:0000256" key="8">
    <source>
        <dbReference type="ARBA" id="ARBA00049244"/>
    </source>
</evidence>
<evidence type="ECO:0000256" key="1">
    <source>
        <dbReference type="ARBA" id="ARBA00005755"/>
    </source>
</evidence>
<dbReference type="InterPro" id="IPR004868">
    <property type="entry name" value="DNA-dir_DNA_pol_B_mt/vir"/>
</dbReference>
<dbReference type="InterPro" id="IPR012337">
    <property type="entry name" value="RNaseH-like_sf"/>
</dbReference>
<keyword evidence="6" id="KW-0239">DNA-directed DNA polymerase</keyword>
<dbReference type="InterPro" id="IPR038563">
    <property type="entry name" value="Endonuclease_7_sf"/>
</dbReference>
<evidence type="ECO:0000256" key="5">
    <source>
        <dbReference type="ARBA" id="ARBA00022705"/>
    </source>
</evidence>
<evidence type="ECO:0000256" key="2">
    <source>
        <dbReference type="ARBA" id="ARBA00012417"/>
    </source>
</evidence>
<dbReference type="GO" id="GO:0000166">
    <property type="term" value="F:nucleotide binding"/>
    <property type="evidence" value="ECO:0007669"/>
    <property type="project" value="InterPro"/>
</dbReference>
<evidence type="ECO:0000256" key="6">
    <source>
        <dbReference type="ARBA" id="ARBA00022932"/>
    </source>
</evidence>
<keyword evidence="3" id="KW-0808">Transferase</keyword>
<reference evidence="10" key="1">
    <citation type="submission" date="2013-07" db="EMBL/GenBank/DDBJ databases">
        <title>Midgut Transcriptome Profiling of Anoplphora glabripennis, a Lignocellulose Degrading, Wood-Boring Cerambycid.</title>
        <authorList>
            <person name="Scully E.D."/>
            <person name="Hoover K."/>
            <person name="Carlson J.E."/>
            <person name="Tien M."/>
            <person name="Geib S.M."/>
        </authorList>
    </citation>
    <scope>NUCLEOTIDE SEQUENCE</scope>
</reference>
<dbReference type="PANTHER" id="PTHR31511:SF12">
    <property type="entry name" value="RHO TERMINATION FACTOR N-TERMINAL DOMAIN-CONTAINING PROTEIN"/>
    <property type="match status" value="1"/>
</dbReference>